<evidence type="ECO:0000313" key="3">
    <source>
        <dbReference type="Proteomes" id="UP000251891"/>
    </source>
</evidence>
<feature type="transmembrane region" description="Helical" evidence="1">
    <location>
        <begin position="178"/>
        <end position="198"/>
    </location>
</feature>
<sequence length="346" mass="37823">MVGFFAYVKAHKGLVADRVEVGTGGRTLGIRTQLRVYRALATFLATGAGVLTGGLVGAGLGGGLGTDPDTVWRYAVGYGLLFGSTTLITTAWGAFFLTRIELALSRRLPLRLLRFLEDAHRQGVLRQPGTAYQFRHALLQDRLGEAGGSSPFRATSHQGDGNAAPPLRMFGRLLYVPLLRLAVQIAIVVLPALLLAVLPVGENFDYRSGYEPGLRSESGGSSMRSYTWYWDVPPAAGVTSRLRTNDAPFMKLAYGNLRGTLSVKGCPTAAIEMTVVTDASPVRSVQVLDGRRRTAASALEWRLPRRFDELSVTFRRLDSAPCKARVEWRNPQLTVDQVFHFRSHFG</sequence>
<keyword evidence="1" id="KW-1133">Transmembrane helix</keyword>
<feature type="transmembrane region" description="Helical" evidence="1">
    <location>
        <begin position="76"/>
        <end position="97"/>
    </location>
</feature>
<reference evidence="2 3" key="1">
    <citation type="submission" date="2018-06" db="EMBL/GenBank/DDBJ databases">
        <title>Actinomadura craniellae sp. nov. isolated from marine sponge Craniella sp.</title>
        <authorList>
            <person name="Li L."/>
            <person name="Xu Q.H."/>
            <person name="Lin H.W."/>
            <person name="Lu Y.H."/>
        </authorList>
    </citation>
    <scope>NUCLEOTIDE SEQUENCE [LARGE SCALE GENOMIC DNA]</scope>
    <source>
        <strain evidence="2 3">LHW63021</strain>
    </source>
</reference>
<keyword evidence="1" id="KW-0812">Transmembrane</keyword>
<keyword evidence="1" id="KW-0472">Membrane</keyword>
<dbReference type="Proteomes" id="UP000251891">
    <property type="component" value="Unassembled WGS sequence"/>
</dbReference>
<evidence type="ECO:0000256" key="1">
    <source>
        <dbReference type="SAM" id="Phobius"/>
    </source>
</evidence>
<organism evidence="2 3">
    <name type="scientific">Actinomadura craniellae</name>
    <dbReference type="NCBI Taxonomy" id="2231787"/>
    <lineage>
        <taxon>Bacteria</taxon>
        <taxon>Bacillati</taxon>
        <taxon>Actinomycetota</taxon>
        <taxon>Actinomycetes</taxon>
        <taxon>Streptosporangiales</taxon>
        <taxon>Thermomonosporaceae</taxon>
        <taxon>Actinomadura</taxon>
    </lineage>
</organism>
<proteinExistence type="predicted"/>
<comment type="caution">
    <text evidence="2">The sequence shown here is derived from an EMBL/GenBank/DDBJ whole genome shotgun (WGS) entry which is preliminary data.</text>
</comment>
<protein>
    <submittedName>
        <fullName evidence="2">Uncharacterized protein</fullName>
    </submittedName>
</protein>
<gene>
    <name evidence="2" type="ORF">DPM19_22745</name>
</gene>
<keyword evidence="3" id="KW-1185">Reference proteome</keyword>
<name>A0A365H181_9ACTN</name>
<accession>A0A365H181</accession>
<dbReference type="OrthoDB" id="419058at2"/>
<dbReference type="RefSeq" id="WP_111870028.1">
    <property type="nucleotide sequence ID" value="NZ_QLYX01000011.1"/>
</dbReference>
<dbReference type="AlphaFoldDB" id="A0A365H181"/>
<evidence type="ECO:0000313" key="2">
    <source>
        <dbReference type="EMBL" id="RAY12840.1"/>
    </source>
</evidence>
<dbReference type="EMBL" id="QLYX01000011">
    <property type="protein sequence ID" value="RAY12840.1"/>
    <property type="molecule type" value="Genomic_DNA"/>
</dbReference>
<feature type="transmembrane region" description="Helical" evidence="1">
    <location>
        <begin position="36"/>
        <end position="56"/>
    </location>
</feature>